<evidence type="ECO:0000313" key="3">
    <source>
        <dbReference type="Proteomes" id="UP001365542"/>
    </source>
</evidence>
<feature type="region of interest" description="Disordered" evidence="1">
    <location>
        <begin position="15"/>
        <end position="54"/>
    </location>
</feature>
<sequence length="346" mass="40039">MGRWLHDRWRVGYEPATKTPSHPAPSKPLLRRSMRTKVKDAKTDSEKTPNTNSNLVPVHERHIYRVMCKHCWLPFHQVTSTDFLTKFKPHQDYYKGCYIHHTPDLPLRPVPNFHRPPATPGCKRCGAALTKLTRIEIFDPVDAETAKNIKRDWKQRSEFPPEGYWLFLATEVHIITLPSSPYTIERQRIASINPSKTAAHLDIVRGYKIIPLPPPPRVGITNLPYDIIRRILHHLSYKREDFDCPVYLSPDAPVELFPIVASYLFMKSLGNVNETVQSMFLEQLREPWSLFGGYHPYPIYGSSDPAFNTTEVFAKGQLDCQFREEKWAQEKRKLRSVVGFGSRPLV</sequence>
<reference evidence="2 3" key="1">
    <citation type="submission" date="2019-10" db="EMBL/GenBank/DDBJ databases">
        <authorList>
            <person name="Palmer J.M."/>
        </authorList>
    </citation>
    <scope>NUCLEOTIDE SEQUENCE [LARGE SCALE GENOMIC DNA]</scope>
    <source>
        <strain evidence="2 3">TWF694</strain>
    </source>
</reference>
<gene>
    <name evidence="2" type="ORF">TWF694_011424</name>
</gene>
<accession>A0AAV9XBE9</accession>
<feature type="compositionally biased region" description="Basic and acidic residues" evidence="1">
    <location>
        <begin position="37"/>
        <end position="47"/>
    </location>
</feature>
<proteinExistence type="predicted"/>
<organism evidence="2 3">
    <name type="scientific">Orbilia ellipsospora</name>
    <dbReference type="NCBI Taxonomy" id="2528407"/>
    <lineage>
        <taxon>Eukaryota</taxon>
        <taxon>Fungi</taxon>
        <taxon>Dikarya</taxon>
        <taxon>Ascomycota</taxon>
        <taxon>Pezizomycotina</taxon>
        <taxon>Orbiliomycetes</taxon>
        <taxon>Orbiliales</taxon>
        <taxon>Orbiliaceae</taxon>
        <taxon>Orbilia</taxon>
    </lineage>
</organism>
<dbReference type="EMBL" id="JAVHJO010000009">
    <property type="protein sequence ID" value="KAK6537228.1"/>
    <property type="molecule type" value="Genomic_DNA"/>
</dbReference>
<comment type="caution">
    <text evidence="2">The sequence shown here is derived from an EMBL/GenBank/DDBJ whole genome shotgun (WGS) entry which is preliminary data.</text>
</comment>
<name>A0AAV9XBE9_9PEZI</name>
<dbReference type="AlphaFoldDB" id="A0AAV9XBE9"/>
<keyword evidence="3" id="KW-1185">Reference proteome</keyword>
<dbReference type="Proteomes" id="UP001365542">
    <property type="component" value="Unassembled WGS sequence"/>
</dbReference>
<evidence type="ECO:0000256" key="1">
    <source>
        <dbReference type="SAM" id="MobiDB-lite"/>
    </source>
</evidence>
<evidence type="ECO:0000313" key="2">
    <source>
        <dbReference type="EMBL" id="KAK6537228.1"/>
    </source>
</evidence>
<protein>
    <submittedName>
        <fullName evidence="2">Uncharacterized protein</fullName>
    </submittedName>
</protein>